<dbReference type="GO" id="GO:0003824">
    <property type="term" value="F:catalytic activity"/>
    <property type="evidence" value="ECO:0007669"/>
    <property type="project" value="InterPro"/>
</dbReference>
<proteinExistence type="predicted"/>
<name>A0A840C6A9_9RHOB</name>
<organism evidence="3 4">
    <name type="scientific">Actibacterium naphthalenivorans</name>
    <dbReference type="NCBI Taxonomy" id="1614693"/>
    <lineage>
        <taxon>Bacteria</taxon>
        <taxon>Pseudomonadati</taxon>
        <taxon>Pseudomonadota</taxon>
        <taxon>Alphaproteobacteria</taxon>
        <taxon>Rhodobacterales</taxon>
        <taxon>Roseobacteraceae</taxon>
        <taxon>Actibacterium</taxon>
    </lineage>
</organism>
<evidence type="ECO:0000259" key="2">
    <source>
        <dbReference type="Pfam" id="PF03372"/>
    </source>
</evidence>
<dbReference type="EMBL" id="JACIEQ010000001">
    <property type="protein sequence ID" value="MBB4021394.1"/>
    <property type="molecule type" value="Genomic_DNA"/>
</dbReference>
<accession>A0A840C6A9</accession>
<dbReference type="RefSeq" id="WP_235974404.1">
    <property type="nucleotide sequence ID" value="NZ_JACIEQ010000001.1"/>
</dbReference>
<gene>
    <name evidence="3" type="ORF">GGR17_001185</name>
</gene>
<sequence length="342" mass="35849">MRIATYNTELSRKGPGLLLRDILSGKDEQVSAVLQVIVRTDPDIVLLQGIDYDHGGVTLAALAGALSRAGADYPFRFALRPNSGQRTGLDHDGDGRTDGARDAQGFGRYPGQGGMAVLSRYPVETGGVRDFSGLLWADLPGAELPRADGTLFPGAALYAVQRLSSVGHWDVPVRVGERTLHLLAFHATPPVFDGPEDRNGLRNRDELRLWARYLDGALPGAPPPGRGFVVLGDANLDPADGDGRSAAMAAFLSDPRLQDPVPRSAGGAAAANAAHQGDPALDTADWDDAGPGNLRVDYVLPSADLTVAGAGVFWPAPGAEGHEAALAASRHRLVWVDLAPGG</sequence>
<keyword evidence="4" id="KW-1185">Reference proteome</keyword>
<dbReference type="InterPro" id="IPR005135">
    <property type="entry name" value="Endo/exonuclease/phosphatase"/>
</dbReference>
<dbReference type="Gene3D" id="3.60.10.10">
    <property type="entry name" value="Endonuclease/exonuclease/phosphatase"/>
    <property type="match status" value="1"/>
</dbReference>
<evidence type="ECO:0000313" key="4">
    <source>
        <dbReference type="Proteomes" id="UP000585681"/>
    </source>
</evidence>
<feature type="region of interest" description="Disordered" evidence="1">
    <location>
        <begin position="259"/>
        <end position="288"/>
    </location>
</feature>
<reference evidence="3" key="1">
    <citation type="submission" date="2020-08" db="EMBL/GenBank/DDBJ databases">
        <title>Genomic Encyclopedia of Type Strains, Phase IV (KMG-IV): sequencing the most valuable type-strain genomes for metagenomic binning, comparative biology and taxonomic classification.</title>
        <authorList>
            <person name="Goeker M."/>
        </authorList>
    </citation>
    <scope>NUCLEOTIDE SEQUENCE [LARGE SCALE GENOMIC DNA]</scope>
    <source>
        <strain evidence="3">DSM 105040</strain>
    </source>
</reference>
<feature type="compositionally biased region" description="Low complexity" evidence="1">
    <location>
        <begin position="265"/>
        <end position="274"/>
    </location>
</feature>
<protein>
    <recommendedName>
        <fullName evidence="2">Endonuclease/exonuclease/phosphatase domain-containing protein</fullName>
    </recommendedName>
</protein>
<comment type="caution">
    <text evidence="3">The sequence shown here is derived from an EMBL/GenBank/DDBJ whole genome shotgun (WGS) entry which is preliminary data.</text>
</comment>
<dbReference type="InterPro" id="IPR036691">
    <property type="entry name" value="Endo/exonu/phosph_ase_sf"/>
</dbReference>
<feature type="domain" description="Endonuclease/exonuclease/phosphatase" evidence="2">
    <location>
        <begin position="24"/>
        <end position="331"/>
    </location>
</feature>
<dbReference type="Proteomes" id="UP000585681">
    <property type="component" value="Unassembled WGS sequence"/>
</dbReference>
<evidence type="ECO:0000313" key="3">
    <source>
        <dbReference type="EMBL" id="MBB4021394.1"/>
    </source>
</evidence>
<feature type="region of interest" description="Disordered" evidence="1">
    <location>
        <begin position="84"/>
        <end position="108"/>
    </location>
</feature>
<evidence type="ECO:0000256" key="1">
    <source>
        <dbReference type="SAM" id="MobiDB-lite"/>
    </source>
</evidence>
<feature type="compositionally biased region" description="Basic and acidic residues" evidence="1">
    <location>
        <begin position="88"/>
        <end position="101"/>
    </location>
</feature>
<dbReference type="Pfam" id="PF03372">
    <property type="entry name" value="Exo_endo_phos"/>
    <property type="match status" value="1"/>
</dbReference>
<dbReference type="AlphaFoldDB" id="A0A840C6A9"/>
<dbReference type="SUPFAM" id="SSF56219">
    <property type="entry name" value="DNase I-like"/>
    <property type="match status" value="1"/>
</dbReference>